<keyword evidence="3" id="KW-1185">Reference proteome</keyword>
<feature type="domain" description="GCVT N-terminal" evidence="1">
    <location>
        <begin position="5"/>
        <end position="257"/>
    </location>
</feature>
<reference evidence="2 3" key="1">
    <citation type="journal article" date="2019" name="Int. J. Syst. Evol. Microbiol.">
        <title>The Global Catalogue of Microorganisms (GCM) 10K type strain sequencing project: providing services to taxonomists for standard genome sequencing and annotation.</title>
        <authorList>
            <consortium name="The Broad Institute Genomics Platform"/>
            <consortium name="The Broad Institute Genome Sequencing Center for Infectious Disease"/>
            <person name="Wu L."/>
            <person name="Ma J."/>
        </authorList>
    </citation>
    <scope>NUCLEOTIDE SEQUENCE [LARGE SCALE GENOMIC DNA]</scope>
    <source>
        <strain evidence="2 3">JCM 14942</strain>
    </source>
</reference>
<comment type="caution">
    <text evidence="2">The sequence shown here is derived from an EMBL/GenBank/DDBJ whole genome shotgun (WGS) entry which is preliminary data.</text>
</comment>
<evidence type="ECO:0000313" key="3">
    <source>
        <dbReference type="Proteomes" id="UP001500842"/>
    </source>
</evidence>
<dbReference type="PANTHER" id="PTHR43757">
    <property type="entry name" value="AMINOMETHYLTRANSFERASE"/>
    <property type="match status" value="1"/>
</dbReference>
<dbReference type="RefSeq" id="WP_344111266.1">
    <property type="nucleotide sequence ID" value="NZ_BAAAOR010000007.1"/>
</dbReference>
<name>A0ABN1ZZR0_9ACTN</name>
<dbReference type="Gene3D" id="3.30.1360.120">
    <property type="entry name" value="Probable tRNA modification gtpase trme, domain 1"/>
    <property type="match status" value="1"/>
</dbReference>
<protein>
    <submittedName>
        <fullName evidence="2">Aminomethyltransferase family protein</fullName>
    </submittedName>
</protein>
<evidence type="ECO:0000313" key="2">
    <source>
        <dbReference type="EMBL" id="GAA1507443.1"/>
    </source>
</evidence>
<dbReference type="InterPro" id="IPR006222">
    <property type="entry name" value="GCVT_N"/>
</dbReference>
<accession>A0ABN1ZZR0</accession>
<dbReference type="EMBL" id="BAAAOR010000007">
    <property type="protein sequence ID" value="GAA1507443.1"/>
    <property type="molecule type" value="Genomic_DNA"/>
</dbReference>
<organism evidence="2 3">
    <name type="scientific">Nocardioides humi</name>
    <dbReference type="NCBI Taxonomy" id="449461"/>
    <lineage>
        <taxon>Bacteria</taxon>
        <taxon>Bacillati</taxon>
        <taxon>Actinomycetota</taxon>
        <taxon>Actinomycetes</taxon>
        <taxon>Propionibacteriales</taxon>
        <taxon>Nocardioidaceae</taxon>
        <taxon>Nocardioides</taxon>
    </lineage>
</organism>
<dbReference type="Proteomes" id="UP001500842">
    <property type="component" value="Unassembled WGS sequence"/>
</dbReference>
<evidence type="ECO:0000259" key="1">
    <source>
        <dbReference type="Pfam" id="PF01571"/>
    </source>
</evidence>
<gene>
    <name evidence="2" type="ORF">GCM10009788_09280</name>
</gene>
<proteinExistence type="predicted"/>
<dbReference type="InterPro" id="IPR028896">
    <property type="entry name" value="GcvT/YgfZ/DmdA"/>
</dbReference>
<dbReference type="Pfam" id="PF01571">
    <property type="entry name" value="GCV_T"/>
    <property type="match status" value="1"/>
</dbReference>
<dbReference type="PANTHER" id="PTHR43757:SF2">
    <property type="entry name" value="AMINOMETHYLTRANSFERASE, MITOCHONDRIAL"/>
    <property type="match status" value="1"/>
</dbReference>
<dbReference type="InterPro" id="IPR027266">
    <property type="entry name" value="TrmE/GcvT-like"/>
</dbReference>
<dbReference type="SUPFAM" id="SSF103025">
    <property type="entry name" value="Folate-binding domain"/>
    <property type="match status" value="1"/>
</dbReference>
<sequence>MTTESLQDKLARHGDAVGMLRANKGGSYPFPVPREHTNWRDEQEAWRTTATLFDQSHHMTDIYFKGPDIHRLLADFGVNSFATFGRNKGKQFVAVNEEGDFIGDAILFGLEDDEFSLVGTPTLPNWIAYNAETGGYDVEVRRDERSASVEQEGRSTYRYQIQGPLALKIIEKASGGTLPDIRFFNIGEFTIAGTPVRALNHTMTGVPGEEFTGLEMWGPIEHGQRVLAAIVEAGEEFGMRRGGALSYASTTLESGWIGLPVPAIYTAPSLKAYREHLPATGYEAASTLGGSFFSTDIEDYYLSPWDLGYGRLIHWEHDFLGRDALLRRKDESHRVKVGLAWQREDVSEAFLSALFADDDNRTRYFELPSIPFSTFQYDSVRVGDRLVGVSTRAGYNTNLRDFASLAMLDESVARVGAEVVVTWGEHDGGATKPYLEKHVPKQIRATVARIF</sequence>